<comment type="subcellular location">
    <subcellularLocation>
        <location evidence="1">Cytoplasm</location>
    </subcellularLocation>
</comment>
<evidence type="ECO:0000256" key="1">
    <source>
        <dbReference type="ARBA" id="ARBA00004496"/>
    </source>
</evidence>
<organism evidence="10">
    <name type="scientific">Phaeomonas parva</name>
    <dbReference type="NCBI Taxonomy" id="124430"/>
    <lineage>
        <taxon>Eukaryota</taxon>
        <taxon>Sar</taxon>
        <taxon>Stramenopiles</taxon>
        <taxon>Ochrophyta</taxon>
        <taxon>Pinguiophyceae</taxon>
        <taxon>Pinguiochrysidales</taxon>
        <taxon>Pinguiochrysidaceae</taxon>
        <taxon>Phaeomonas</taxon>
    </lineage>
</organism>
<comment type="similarity">
    <text evidence="2 9">Belongs to the TCP-1 chaperonin family.</text>
</comment>
<dbReference type="InterPro" id="IPR027409">
    <property type="entry name" value="GroEL-like_apical_dom_sf"/>
</dbReference>
<dbReference type="FunFam" id="1.10.560.10:FF:000049">
    <property type="entry name" value="T-complex protein 1 subunitTheta, putative"/>
    <property type="match status" value="1"/>
</dbReference>
<dbReference type="InterPro" id="IPR027413">
    <property type="entry name" value="GROEL-like_equatorial_sf"/>
</dbReference>
<sequence>MSMAANPQGVVFDEYGRPFVILRESQEAARVKGLAAQKANILAARSVSSVLRTSLGPKGMDKMLVNPDGDVTVSNDGATILEKMEVEHQVARLLVELSRSQDDEIGDGTTGVVVLAGALLEQAERLLDRGIHPVRVAEGFEKACEVATRHLADISDVVNFTADDTDPLVQTASTTLSSKIINVHKDKMARIAVDAVLSVADMERHDVNFDMIKVEGKPGGSLEDTELIHGIVVDKEFSHPQMEKDIRDAKMCILTCPFEPPKPKTKHKLDITSRSDYERLHRIEQQHFNSMVQQVKNSGANLVICQWGFDDEANHLLLRNQLPAVRWVGGVELELIAIATGGRIVPRFSELSAEKLGRAGRVREVSFGTTKERMLVIEDTPNRTAVTVLVRGGNRMIVDEAKRSLHDAMCVVRNLITRNEIVYGGGAAEIACSIAVQEHADQVSGIEQYAIRAFADALEDIPMALAENSGLNPIETLSEVKAAQMSERNPYLGVDCNQTGTNDMRQQRVFETLIGKQQQMQLATQVVKMILKVDDVIVQGQG</sequence>
<dbReference type="Pfam" id="PF00118">
    <property type="entry name" value="Cpn60_TCP1"/>
    <property type="match status" value="1"/>
</dbReference>
<dbReference type="AlphaFoldDB" id="A0A7S1U3X9"/>
<dbReference type="GO" id="GO:0140662">
    <property type="term" value="F:ATP-dependent protein folding chaperone"/>
    <property type="evidence" value="ECO:0007669"/>
    <property type="project" value="InterPro"/>
</dbReference>
<proteinExistence type="inferred from homology"/>
<dbReference type="Gene3D" id="1.10.560.10">
    <property type="entry name" value="GroEL-like equatorial domain"/>
    <property type="match status" value="1"/>
</dbReference>
<gene>
    <name evidence="10" type="ORF">PPAR1163_LOCUS14657</name>
</gene>
<dbReference type="GO" id="GO:0005832">
    <property type="term" value="C:chaperonin-containing T-complex"/>
    <property type="evidence" value="ECO:0007669"/>
    <property type="project" value="UniProtKB-ARBA"/>
</dbReference>
<evidence type="ECO:0000256" key="6">
    <source>
        <dbReference type="ARBA" id="ARBA00023186"/>
    </source>
</evidence>
<dbReference type="PRINTS" id="PR00304">
    <property type="entry name" value="TCOMPLEXTCP1"/>
</dbReference>
<evidence type="ECO:0000256" key="2">
    <source>
        <dbReference type="ARBA" id="ARBA00008020"/>
    </source>
</evidence>
<dbReference type="GO" id="GO:0005524">
    <property type="term" value="F:ATP binding"/>
    <property type="evidence" value="ECO:0007669"/>
    <property type="project" value="UniProtKB-KW"/>
</dbReference>
<keyword evidence="3" id="KW-0963">Cytoplasm</keyword>
<evidence type="ECO:0000256" key="9">
    <source>
        <dbReference type="RuleBase" id="RU004187"/>
    </source>
</evidence>
<protein>
    <recommendedName>
        <fullName evidence="7">T-complex protein 1 subunit epsilon</fullName>
    </recommendedName>
    <alternativeName>
        <fullName evidence="8">CCT-epsilon</fullName>
    </alternativeName>
</protein>
<evidence type="ECO:0000256" key="4">
    <source>
        <dbReference type="ARBA" id="ARBA00022741"/>
    </source>
</evidence>
<keyword evidence="4 9" id="KW-0547">Nucleotide-binding</keyword>
<dbReference type="PROSITE" id="PS00751">
    <property type="entry name" value="TCP1_2"/>
    <property type="match status" value="1"/>
</dbReference>
<dbReference type="InterPro" id="IPR017998">
    <property type="entry name" value="Chaperone_TCP-1"/>
</dbReference>
<dbReference type="CDD" id="cd03339">
    <property type="entry name" value="TCP1_epsilon"/>
    <property type="match status" value="1"/>
</dbReference>
<dbReference type="GO" id="GO:0016887">
    <property type="term" value="F:ATP hydrolysis activity"/>
    <property type="evidence" value="ECO:0007669"/>
    <property type="project" value="InterPro"/>
</dbReference>
<dbReference type="NCBIfam" id="NF041083">
    <property type="entry name" value="thermosome_beta"/>
    <property type="match status" value="1"/>
</dbReference>
<dbReference type="Gene3D" id="3.30.260.10">
    <property type="entry name" value="TCP-1-like chaperonin intermediate domain"/>
    <property type="match status" value="1"/>
</dbReference>
<dbReference type="InterPro" id="IPR053374">
    <property type="entry name" value="TCP-1_chaperonin"/>
</dbReference>
<dbReference type="EMBL" id="HBGJ01022749">
    <property type="protein sequence ID" value="CAD9256286.1"/>
    <property type="molecule type" value="Transcribed_RNA"/>
</dbReference>
<reference evidence="10" key="1">
    <citation type="submission" date="2021-01" db="EMBL/GenBank/DDBJ databases">
        <authorList>
            <person name="Corre E."/>
            <person name="Pelletier E."/>
            <person name="Niang G."/>
            <person name="Scheremetjew M."/>
            <person name="Finn R."/>
            <person name="Kale V."/>
            <person name="Holt S."/>
            <person name="Cochrane G."/>
            <person name="Meng A."/>
            <person name="Brown T."/>
            <person name="Cohen L."/>
        </authorList>
    </citation>
    <scope>NUCLEOTIDE SEQUENCE</scope>
    <source>
        <strain evidence="10">CCMP2877</strain>
    </source>
</reference>
<dbReference type="NCBIfam" id="TIGR02343">
    <property type="entry name" value="chap_CCT_epsi"/>
    <property type="match status" value="1"/>
</dbReference>
<dbReference type="GO" id="GO:0051082">
    <property type="term" value="F:unfolded protein binding"/>
    <property type="evidence" value="ECO:0007669"/>
    <property type="project" value="InterPro"/>
</dbReference>
<evidence type="ECO:0000256" key="8">
    <source>
        <dbReference type="ARBA" id="ARBA00033325"/>
    </source>
</evidence>
<evidence type="ECO:0000256" key="7">
    <source>
        <dbReference type="ARBA" id="ARBA00024086"/>
    </source>
</evidence>
<keyword evidence="5 9" id="KW-0067">ATP-binding</keyword>
<dbReference type="FunFam" id="1.10.560.10:FF:000053">
    <property type="entry name" value="T-complex protein 1 subunit delta"/>
    <property type="match status" value="1"/>
</dbReference>
<dbReference type="SUPFAM" id="SSF48592">
    <property type="entry name" value="GroEL equatorial domain-like"/>
    <property type="match status" value="1"/>
</dbReference>
<dbReference type="SUPFAM" id="SSF54849">
    <property type="entry name" value="GroEL-intermediate domain like"/>
    <property type="match status" value="1"/>
</dbReference>
<dbReference type="PANTHER" id="PTHR11353">
    <property type="entry name" value="CHAPERONIN"/>
    <property type="match status" value="1"/>
</dbReference>
<evidence type="ECO:0000256" key="3">
    <source>
        <dbReference type="ARBA" id="ARBA00022490"/>
    </source>
</evidence>
<dbReference type="PROSITE" id="PS00995">
    <property type="entry name" value="TCP1_3"/>
    <property type="match status" value="1"/>
</dbReference>
<dbReference type="InterPro" id="IPR002423">
    <property type="entry name" value="Cpn60/GroEL/TCP-1"/>
</dbReference>
<dbReference type="InterPro" id="IPR012718">
    <property type="entry name" value="Chap_CCT_epsi"/>
</dbReference>
<dbReference type="NCBIfam" id="NF041082">
    <property type="entry name" value="thermosome_alpha"/>
    <property type="match status" value="1"/>
</dbReference>
<evidence type="ECO:0000256" key="5">
    <source>
        <dbReference type="ARBA" id="ARBA00022840"/>
    </source>
</evidence>
<dbReference type="InterPro" id="IPR054827">
    <property type="entry name" value="thermosome_alpha"/>
</dbReference>
<dbReference type="FunFam" id="3.50.7.10:FF:000003">
    <property type="entry name" value="T-complex protein 1 subunit epsilon"/>
    <property type="match status" value="1"/>
</dbReference>
<dbReference type="InterPro" id="IPR027410">
    <property type="entry name" value="TCP-1-like_intermed_sf"/>
</dbReference>
<keyword evidence="6 9" id="KW-0143">Chaperone</keyword>
<evidence type="ECO:0000313" key="10">
    <source>
        <dbReference type="EMBL" id="CAD9256286.1"/>
    </source>
</evidence>
<accession>A0A7S1U3X9</accession>
<dbReference type="SUPFAM" id="SSF52029">
    <property type="entry name" value="GroEL apical domain-like"/>
    <property type="match status" value="1"/>
</dbReference>
<dbReference type="PROSITE" id="PS00750">
    <property type="entry name" value="TCP1_1"/>
    <property type="match status" value="1"/>
</dbReference>
<dbReference type="Gene3D" id="3.50.7.10">
    <property type="entry name" value="GroEL"/>
    <property type="match status" value="1"/>
</dbReference>
<name>A0A7S1U3X9_9STRA</name>
<dbReference type="InterPro" id="IPR002194">
    <property type="entry name" value="Chaperonin_TCP-1_CS"/>
</dbReference>